<evidence type="ECO:0000313" key="2">
    <source>
        <dbReference type="Proteomes" id="UP000294335"/>
    </source>
</evidence>
<dbReference type="AlphaFoldDB" id="A0AAQ1SWU9"/>
<keyword evidence="2" id="KW-1185">Reference proteome</keyword>
<proteinExistence type="predicted"/>
<reference evidence="1 2" key="1">
    <citation type="submission" date="2018-02" db="EMBL/GenBank/DDBJ databases">
        <authorList>
            <person name="Dubost A."/>
        </authorList>
    </citation>
    <scope>NUCLEOTIDE SEQUENCE [LARGE SCALE GENOMIC DNA]</scope>
    <source>
        <strain evidence="2">JV551A3</strain>
    </source>
</reference>
<accession>A0AAQ1SWU9</accession>
<comment type="caution">
    <text evidence="1">The sequence shown here is derived from an EMBL/GenBank/DDBJ whole genome shotgun (WGS) entry which is preliminary data.</text>
</comment>
<organism evidence="1 2">
    <name type="scientific">Pseudomonas inefficax</name>
    <dbReference type="NCBI Taxonomy" id="2078786"/>
    <lineage>
        <taxon>Bacteria</taxon>
        <taxon>Pseudomonadati</taxon>
        <taxon>Pseudomonadota</taxon>
        <taxon>Gammaproteobacteria</taxon>
        <taxon>Pseudomonadales</taxon>
        <taxon>Pseudomonadaceae</taxon>
        <taxon>Pseudomonas</taxon>
    </lineage>
</organism>
<evidence type="ECO:0000313" key="1">
    <source>
        <dbReference type="EMBL" id="SPO63814.1"/>
    </source>
</evidence>
<gene>
    <name evidence="1" type="ORF">JV551A3_V1_2240047</name>
</gene>
<name>A0AAQ1SWU9_9PSED</name>
<dbReference type="RefSeq" id="WP_235874649.1">
    <property type="nucleotide sequence ID" value="NZ_OPYN01000224.1"/>
</dbReference>
<protein>
    <submittedName>
        <fullName evidence="1">Uncharacterized protein</fullName>
    </submittedName>
</protein>
<dbReference type="Proteomes" id="UP000294335">
    <property type="component" value="Unassembled WGS sequence"/>
</dbReference>
<dbReference type="EMBL" id="OPYN01000224">
    <property type="protein sequence ID" value="SPO63814.1"/>
    <property type="molecule type" value="Genomic_DNA"/>
</dbReference>
<sequence>MDKTVEQLMLIGGTALLYPAGTGPIQRQAAFDSILYAQLLANKNAGSRFENYDGWYAAYLDAYRQLGWIKLASTHDLKQLGQPARSAQVQPLEAWLKIRSIRHEAVLAAVKAGLERSAAGFCHLLKFSAQDQAQRSQLVIELGLLKPGPALELCSITLQIDKPISGVSLDRLLSEQLLQGEAEFNAVSLLLDNGRFQHQRDELQALMRLKDAQGDYRFDPHAPATGAHHE</sequence>